<feature type="compositionally biased region" description="Basic and acidic residues" evidence="3">
    <location>
        <begin position="568"/>
        <end position="583"/>
    </location>
</feature>
<evidence type="ECO:0000259" key="5">
    <source>
        <dbReference type="Pfam" id="PF24064"/>
    </source>
</evidence>
<evidence type="ECO:0000313" key="7">
    <source>
        <dbReference type="Proteomes" id="UP001219525"/>
    </source>
</evidence>
<feature type="compositionally biased region" description="Basic and acidic residues" evidence="3">
    <location>
        <begin position="627"/>
        <end position="638"/>
    </location>
</feature>
<feature type="compositionally biased region" description="Basic and acidic residues" evidence="3">
    <location>
        <begin position="171"/>
        <end position="185"/>
    </location>
</feature>
<keyword evidence="7" id="KW-1185">Reference proteome</keyword>
<feature type="signal peptide" evidence="4">
    <location>
        <begin position="1"/>
        <end position="17"/>
    </location>
</feature>
<proteinExistence type="inferred from homology"/>
<dbReference type="GO" id="GO:1904262">
    <property type="term" value="P:negative regulation of TORC1 signaling"/>
    <property type="evidence" value="ECO:0007669"/>
    <property type="project" value="TreeGrafter"/>
</dbReference>
<feature type="region of interest" description="Disordered" evidence="3">
    <location>
        <begin position="72"/>
        <end position="114"/>
    </location>
</feature>
<feature type="compositionally biased region" description="Polar residues" evidence="3">
    <location>
        <begin position="609"/>
        <end position="621"/>
    </location>
</feature>
<feature type="compositionally biased region" description="Acidic residues" evidence="3">
    <location>
        <begin position="639"/>
        <end position="656"/>
    </location>
</feature>
<dbReference type="GO" id="GO:0038202">
    <property type="term" value="P:TORC1 signaling"/>
    <property type="evidence" value="ECO:0007669"/>
    <property type="project" value="TreeGrafter"/>
</dbReference>
<evidence type="ECO:0000256" key="3">
    <source>
        <dbReference type="SAM" id="MobiDB-lite"/>
    </source>
</evidence>
<comment type="similarity">
    <text evidence="1 2">Belongs to the NPR3 family.</text>
</comment>
<sequence>MAETLLAILLVTTSAKGSSIVYRWPPSPVASPRFSRPRPEVALSSLHLDNPWKASHPSDAHALSLNDSVPLQHDPEREWKRPSTFRDRSLSFSSSDSHPSSGRNSPSKEESSSIKDEYDHLFGYSSEFLANLLCPQRSMCHQKFELVVEDLAFIGHPVSAEDNGEWRFKPEKHLKLTDRGRDSRNRKTSQLDRPGSMSPARPASSETTPPVSSSWLQRFHFVMVLDVPDSSSSASGNITKYFDIIYEQISFPVAAVLFQEQVLSNFVEQECDILGALMDSCSAKGDEFSSYMAQALDVSSIAPALKTLYEALKSSSVAYISIHDLPLELQLPPYLDILLHSEEDNENEFMSPPDDDDYQVWGQEMSLGYRLPSLTAWKSLLLLDGGPEGIDPYANLRQSLVDTGDRSLVEGLLKFLEIASITLSLADMASLLDWDLETQVFPTVRWLVHHRRAKVVDTVHPGLKTVFRLPAQFDSPLAQLTADFDKQFSSSGIPCLFQLLSTISTSGSDTHFFASVVKEKEAISLYHEVVLWMLKRDMLITLHLRIRIVATVGLKERVRFAKGRIRDKKSGGRKEQSKLRNQLDTDANYSPPGVSWLSLSPKSARRYSRQPSVGGSRNSRLSELIFQDDRDDKRRDAETTESQDENEQSGDDEDEPSIINDPGRATPLQRCWLSAMSDGKDPALGRRFEQINQYFDGKRTDDEILYRAEMSRRELREVLHAYDEFVSLF</sequence>
<dbReference type="GO" id="GO:1990130">
    <property type="term" value="C:GATOR1 complex"/>
    <property type="evidence" value="ECO:0007669"/>
    <property type="project" value="TreeGrafter"/>
</dbReference>
<dbReference type="GO" id="GO:0034198">
    <property type="term" value="P:cellular response to amino acid starvation"/>
    <property type="evidence" value="ECO:0007669"/>
    <property type="project" value="TreeGrafter"/>
</dbReference>
<feature type="region of interest" description="Disordered" evidence="3">
    <location>
        <begin position="565"/>
        <end position="587"/>
    </location>
</feature>
<feature type="non-terminal residue" evidence="6">
    <location>
        <position position="1"/>
    </location>
</feature>
<keyword evidence="2" id="KW-0469">Meiosis</keyword>
<dbReference type="PANTHER" id="PTHR13153:SF5">
    <property type="entry name" value="GATOR COMPLEX PROTEIN NPRL3"/>
    <property type="match status" value="1"/>
</dbReference>
<keyword evidence="2 4" id="KW-0732">Signal</keyword>
<feature type="region of interest" description="Disordered" evidence="3">
    <location>
        <begin position="171"/>
        <end position="211"/>
    </location>
</feature>
<name>A0AAD6YRD8_9AGAR</name>
<evidence type="ECO:0000256" key="4">
    <source>
        <dbReference type="SAM" id="SignalP"/>
    </source>
</evidence>
<evidence type="ECO:0000256" key="1">
    <source>
        <dbReference type="ARBA" id="ARBA00010546"/>
    </source>
</evidence>
<reference evidence="6" key="1">
    <citation type="submission" date="2023-03" db="EMBL/GenBank/DDBJ databases">
        <title>Massive genome expansion in bonnet fungi (Mycena s.s.) driven by repeated elements and novel gene families across ecological guilds.</title>
        <authorList>
            <consortium name="Lawrence Berkeley National Laboratory"/>
            <person name="Harder C.B."/>
            <person name="Miyauchi S."/>
            <person name="Viragh M."/>
            <person name="Kuo A."/>
            <person name="Thoen E."/>
            <person name="Andreopoulos B."/>
            <person name="Lu D."/>
            <person name="Skrede I."/>
            <person name="Drula E."/>
            <person name="Henrissat B."/>
            <person name="Morin E."/>
            <person name="Kohler A."/>
            <person name="Barry K."/>
            <person name="LaButti K."/>
            <person name="Morin E."/>
            <person name="Salamov A."/>
            <person name="Lipzen A."/>
            <person name="Mereny Z."/>
            <person name="Hegedus B."/>
            <person name="Baldrian P."/>
            <person name="Stursova M."/>
            <person name="Weitz H."/>
            <person name="Taylor A."/>
            <person name="Grigoriev I.V."/>
            <person name="Nagy L.G."/>
            <person name="Martin F."/>
            <person name="Kauserud H."/>
        </authorList>
    </citation>
    <scope>NUCLEOTIDE SEQUENCE</scope>
    <source>
        <strain evidence="6">9144</strain>
    </source>
</reference>
<feature type="domain" description="GATOR1 complex protein NPRL3 C-terminal HTH" evidence="5">
    <location>
        <begin position="666"/>
        <end position="725"/>
    </location>
</feature>
<feature type="compositionally biased region" description="Low complexity" evidence="3">
    <location>
        <begin position="90"/>
        <end position="105"/>
    </location>
</feature>
<dbReference type="InterPro" id="IPR005365">
    <property type="entry name" value="Npr3"/>
</dbReference>
<dbReference type="Pfam" id="PF03666">
    <property type="entry name" value="NPR3"/>
    <property type="match status" value="1"/>
</dbReference>
<feature type="compositionally biased region" description="Basic and acidic residues" evidence="3">
    <location>
        <begin position="73"/>
        <end position="89"/>
    </location>
</feature>
<gene>
    <name evidence="6" type="ORF">GGX14DRAFT_627979</name>
</gene>
<dbReference type="Pfam" id="PF24064">
    <property type="entry name" value="HTH_NPRL3"/>
    <property type="match status" value="1"/>
</dbReference>
<protein>
    <recommendedName>
        <fullName evidence="2">Nitrogen permease regulator 3</fullName>
    </recommendedName>
    <alternativeName>
        <fullName evidence="2">Required for meiotic nuclear division protein 11</fullName>
    </alternativeName>
</protein>
<dbReference type="GO" id="GO:0010508">
    <property type="term" value="P:positive regulation of autophagy"/>
    <property type="evidence" value="ECO:0007669"/>
    <property type="project" value="TreeGrafter"/>
</dbReference>
<comment type="subcellular location">
    <subcellularLocation>
        <location evidence="2">Vacuole membrane</location>
        <topology evidence="2">Peripheral membrane protein</topology>
    </subcellularLocation>
</comment>
<evidence type="ECO:0000313" key="6">
    <source>
        <dbReference type="EMBL" id="KAJ7227058.1"/>
    </source>
</evidence>
<comment type="caution">
    <text evidence="6">The sequence shown here is derived from an EMBL/GenBank/DDBJ whole genome shotgun (WGS) entry which is preliminary data.</text>
</comment>
<dbReference type="GO" id="GO:0005774">
    <property type="term" value="C:vacuolar membrane"/>
    <property type="evidence" value="ECO:0007669"/>
    <property type="project" value="UniProtKB-SubCell"/>
</dbReference>
<accession>A0AAD6YRD8</accession>
<feature type="region of interest" description="Disordered" evidence="3">
    <location>
        <begin position="607"/>
        <end position="665"/>
    </location>
</feature>
<dbReference type="PANTHER" id="PTHR13153">
    <property type="entry name" value="CGTHBA PROTEIN -14 GENE PROTEIN"/>
    <property type="match status" value="1"/>
</dbReference>
<evidence type="ECO:0000256" key="2">
    <source>
        <dbReference type="RuleBase" id="RU368069"/>
    </source>
</evidence>
<dbReference type="GO" id="GO:0051321">
    <property type="term" value="P:meiotic cell cycle"/>
    <property type="evidence" value="ECO:0007669"/>
    <property type="project" value="UniProtKB-UniRule"/>
</dbReference>
<dbReference type="InterPro" id="IPR056603">
    <property type="entry name" value="HTH_NPRL3"/>
</dbReference>
<feature type="chain" id="PRO_5042009173" description="Nitrogen permease regulator 3" evidence="4">
    <location>
        <begin position="18"/>
        <end position="729"/>
    </location>
</feature>
<dbReference type="Proteomes" id="UP001219525">
    <property type="component" value="Unassembled WGS sequence"/>
</dbReference>
<dbReference type="EMBL" id="JARJCW010000003">
    <property type="protein sequence ID" value="KAJ7227058.1"/>
    <property type="molecule type" value="Genomic_DNA"/>
</dbReference>
<organism evidence="6 7">
    <name type="scientific">Mycena pura</name>
    <dbReference type="NCBI Taxonomy" id="153505"/>
    <lineage>
        <taxon>Eukaryota</taxon>
        <taxon>Fungi</taxon>
        <taxon>Dikarya</taxon>
        <taxon>Basidiomycota</taxon>
        <taxon>Agaricomycotina</taxon>
        <taxon>Agaricomycetes</taxon>
        <taxon>Agaricomycetidae</taxon>
        <taxon>Agaricales</taxon>
        <taxon>Marasmiineae</taxon>
        <taxon>Mycenaceae</taxon>
        <taxon>Mycena</taxon>
    </lineage>
</organism>
<comment type="function">
    <text evidence="2">Mediates inactivation of the TORC1 complex in response to amino acid starvation. Required for meiotic nuclear division.</text>
</comment>
<dbReference type="AlphaFoldDB" id="A0AAD6YRD8"/>